<evidence type="ECO:0000256" key="3">
    <source>
        <dbReference type="ARBA" id="ARBA00023125"/>
    </source>
</evidence>
<dbReference type="Proteomes" id="UP001527099">
    <property type="component" value="Unassembled WGS sequence"/>
</dbReference>
<comment type="similarity">
    <text evidence="1">Belongs to the LysR transcriptional regulatory family.</text>
</comment>
<organism evidence="6 7">
    <name type="scientific">Paenibacillus alginolyticus</name>
    <dbReference type="NCBI Taxonomy" id="59839"/>
    <lineage>
        <taxon>Bacteria</taxon>
        <taxon>Bacillati</taxon>
        <taxon>Bacillota</taxon>
        <taxon>Bacilli</taxon>
        <taxon>Bacillales</taxon>
        <taxon>Paenibacillaceae</taxon>
        <taxon>Paenibacillus</taxon>
    </lineage>
</organism>
<evidence type="ECO:0000313" key="6">
    <source>
        <dbReference type="EMBL" id="MCY9691821.1"/>
    </source>
</evidence>
<dbReference type="InterPro" id="IPR036390">
    <property type="entry name" value="WH_DNA-bd_sf"/>
</dbReference>
<accession>A0ABT4G6L6</accession>
<dbReference type="Gene3D" id="3.40.190.290">
    <property type="match status" value="1"/>
</dbReference>
<protein>
    <submittedName>
        <fullName evidence="6">LysR family transcriptional regulator</fullName>
    </submittedName>
</protein>
<gene>
    <name evidence="6" type="ORF">M5X19_02605</name>
</gene>
<name>A0ABT4G6L6_9BACL</name>
<keyword evidence="4" id="KW-0804">Transcription</keyword>
<dbReference type="InterPro" id="IPR036388">
    <property type="entry name" value="WH-like_DNA-bd_sf"/>
</dbReference>
<evidence type="ECO:0000259" key="5">
    <source>
        <dbReference type="PROSITE" id="PS50931"/>
    </source>
</evidence>
<dbReference type="InterPro" id="IPR000847">
    <property type="entry name" value="LysR_HTH_N"/>
</dbReference>
<comment type="caution">
    <text evidence="6">The sequence shown here is derived from an EMBL/GenBank/DDBJ whole genome shotgun (WGS) entry which is preliminary data.</text>
</comment>
<keyword evidence="3" id="KW-0238">DNA-binding</keyword>
<dbReference type="SUPFAM" id="SSF46785">
    <property type="entry name" value="Winged helix' DNA-binding domain"/>
    <property type="match status" value="1"/>
</dbReference>
<dbReference type="Pfam" id="PF03466">
    <property type="entry name" value="LysR_substrate"/>
    <property type="match status" value="1"/>
</dbReference>
<evidence type="ECO:0000313" key="7">
    <source>
        <dbReference type="Proteomes" id="UP001527099"/>
    </source>
</evidence>
<sequence length="296" mass="33698">MNIENIEAFVYVIHYGSFNKASEVLFLSQPSVTARIQSLERELDCQLFDRIGKQVHLTDDGRKFLPYAQQLLQTFQKGKIHLKQKKALPNELRIGCTVSVSNYMMPAIIPKMKHKFPEINFKLTTGITDDLVNKVLNRDVDISFVRGITHPSLLSAKFYEDPIRLYVYEGHPFIGKENLTIQDIGRQALIFFECGSLDWMRIHRVFESLKESPNIQIQTDNSETAKKLVLQRAGIAFLPGLSACQEVKDNKLFPIDFPETAGIALQTNLITLNGENTLFFNSMLDICKGLWGRTKG</sequence>
<dbReference type="RefSeq" id="WP_029195138.1">
    <property type="nucleotide sequence ID" value="NZ_JAMDMW010000118.1"/>
</dbReference>
<reference evidence="6 7" key="1">
    <citation type="submission" date="2022-05" db="EMBL/GenBank/DDBJ databases">
        <title>Genome Sequencing of Bee-Associated Microbes.</title>
        <authorList>
            <person name="Dunlap C."/>
        </authorList>
    </citation>
    <scope>NUCLEOTIDE SEQUENCE [LARGE SCALE GENOMIC DNA]</scope>
    <source>
        <strain evidence="6 7">NRRL B-14421</strain>
    </source>
</reference>
<feature type="domain" description="HTH lysR-type" evidence="5">
    <location>
        <begin position="1"/>
        <end position="58"/>
    </location>
</feature>
<dbReference type="PROSITE" id="PS50931">
    <property type="entry name" value="HTH_LYSR"/>
    <property type="match status" value="1"/>
</dbReference>
<proteinExistence type="inferred from homology"/>
<evidence type="ECO:0000256" key="4">
    <source>
        <dbReference type="ARBA" id="ARBA00023163"/>
    </source>
</evidence>
<dbReference type="SUPFAM" id="SSF53850">
    <property type="entry name" value="Periplasmic binding protein-like II"/>
    <property type="match status" value="1"/>
</dbReference>
<keyword evidence="7" id="KW-1185">Reference proteome</keyword>
<dbReference type="CDD" id="cd05466">
    <property type="entry name" value="PBP2_LTTR_substrate"/>
    <property type="match status" value="1"/>
</dbReference>
<dbReference type="InterPro" id="IPR005119">
    <property type="entry name" value="LysR_subst-bd"/>
</dbReference>
<dbReference type="PRINTS" id="PR00039">
    <property type="entry name" value="HTHLYSR"/>
</dbReference>
<dbReference type="EMBL" id="JAMDMX010000003">
    <property type="protein sequence ID" value="MCY9691821.1"/>
    <property type="molecule type" value="Genomic_DNA"/>
</dbReference>
<dbReference type="Gene3D" id="1.10.10.10">
    <property type="entry name" value="Winged helix-like DNA-binding domain superfamily/Winged helix DNA-binding domain"/>
    <property type="match status" value="1"/>
</dbReference>
<dbReference type="PANTHER" id="PTHR30126:SF40">
    <property type="entry name" value="HTH-TYPE TRANSCRIPTIONAL REGULATOR GLTR"/>
    <property type="match status" value="1"/>
</dbReference>
<evidence type="ECO:0000256" key="1">
    <source>
        <dbReference type="ARBA" id="ARBA00009437"/>
    </source>
</evidence>
<keyword evidence="2" id="KW-0805">Transcription regulation</keyword>
<dbReference type="Pfam" id="PF00126">
    <property type="entry name" value="HTH_1"/>
    <property type="match status" value="1"/>
</dbReference>
<dbReference type="PANTHER" id="PTHR30126">
    <property type="entry name" value="HTH-TYPE TRANSCRIPTIONAL REGULATOR"/>
    <property type="match status" value="1"/>
</dbReference>
<evidence type="ECO:0000256" key="2">
    <source>
        <dbReference type="ARBA" id="ARBA00023015"/>
    </source>
</evidence>